<dbReference type="Gene3D" id="3.40.50.150">
    <property type="entry name" value="Vaccinia Virus protein VP39"/>
    <property type="match status" value="1"/>
</dbReference>
<proteinExistence type="predicted"/>
<dbReference type="Proteomes" id="UP000283786">
    <property type="component" value="Chromosome"/>
</dbReference>
<dbReference type="AlphaFoldDB" id="A0A418SEB1"/>
<name>A0A418SEB1_9RHOB</name>
<evidence type="ECO:0000313" key="2">
    <source>
        <dbReference type="EMBL" id="QPM89637.1"/>
    </source>
</evidence>
<dbReference type="InterPro" id="IPR029063">
    <property type="entry name" value="SAM-dependent_MTases_sf"/>
</dbReference>
<accession>A0A418SEB1</accession>
<dbReference type="EMBL" id="CP060436">
    <property type="protein sequence ID" value="QPM89637.1"/>
    <property type="molecule type" value="Genomic_DNA"/>
</dbReference>
<organism evidence="2 3">
    <name type="scientific">Pseudooceanicola algae</name>
    <dbReference type="NCBI Taxonomy" id="1537215"/>
    <lineage>
        <taxon>Bacteria</taxon>
        <taxon>Pseudomonadati</taxon>
        <taxon>Pseudomonadota</taxon>
        <taxon>Alphaproteobacteria</taxon>
        <taxon>Rhodobacterales</taxon>
        <taxon>Paracoccaceae</taxon>
        <taxon>Pseudooceanicola</taxon>
    </lineage>
</organism>
<feature type="compositionally biased region" description="Low complexity" evidence="1">
    <location>
        <begin position="10"/>
        <end position="22"/>
    </location>
</feature>
<evidence type="ECO:0000256" key="1">
    <source>
        <dbReference type="SAM" id="MobiDB-lite"/>
    </source>
</evidence>
<evidence type="ECO:0000313" key="3">
    <source>
        <dbReference type="Proteomes" id="UP000283786"/>
    </source>
</evidence>
<reference evidence="2 3" key="1">
    <citation type="submission" date="2020-08" db="EMBL/GenBank/DDBJ databases">
        <title>Genome sequence of Rhodobacteraceae bacterium Lw-13e.</title>
        <authorList>
            <person name="Poehlein A."/>
            <person name="Wolter L."/>
            <person name="Daniel R."/>
            <person name="Brinkhoff T."/>
        </authorList>
    </citation>
    <scope>NUCLEOTIDE SEQUENCE [LARGE SCALE GENOMIC DNA]</scope>
    <source>
        <strain evidence="2 3">Lw-13e</strain>
    </source>
</reference>
<keyword evidence="3" id="KW-1185">Reference proteome</keyword>
<evidence type="ECO:0008006" key="4">
    <source>
        <dbReference type="Google" id="ProtNLM"/>
    </source>
</evidence>
<dbReference type="KEGG" id="palw:PSAL_008590"/>
<dbReference type="OrthoDB" id="7445868at2"/>
<gene>
    <name evidence="2" type="ORF">PSAL_008590</name>
</gene>
<protein>
    <recommendedName>
        <fullName evidence="4">Class I SAM-dependent methyltransferase</fullName>
    </recommendedName>
</protein>
<feature type="region of interest" description="Disordered" evidence="1">
    <location>
        <begin position="1"/>
        <end position="22"/>
    </location>
</feature>
<sequence length="209" mass="22648">MTLPVSDTVPLTGTLTGPGPELVFPPQEAEAVRLAYAEAEAILEYGAGGSTMLAVAAGTPIVSVESDAGWVYQMRGWIRDSAPTVLAEVIHADIGPTGDWGYPRDASGWKDYAAYPLKVWDRLGQDLPLPDVVLVDGRFRTGCALATAFRSPRPVTLLFDDYKDRPRYHEIEGFLGAPTLIGRLAVFDVTPMAIPADRLLDIQLMLTHP</sequence>